<dbReference type="Proteomes" id="UP001180020">
    <property type="component" value="Unassembled WGS sequence"/>
</dbReference>
<gene>
    <name evidence="2" type="ORF">QJS10_CPA02g00170</name>
</gene>
<evidence type="ECO:0000313" key="2">
    <source>
        <dbReference type="EMBL" id="KAK1323710.1"/>
    </source>
</evidence>
<dbReference type="EMBL" id="JAUJYO010000002">
    <property type="protein sequence ID" value="KAK1323710.1"/>
    <property type="molecule type" value="Genomic_DNA"/>
</dbReference>
<dbReference type="PANTHER" id="PTHR33168">
    <property type="entry name" value="STRESS INDUCED PROTEIN-RELATED"/>
    <property type="match status" value="1"/>
</dbReference>
<reference evidence="2" key="2">
    <citation type="submission" date="2023-06" db="EMBL/GenBank/DDBJ databases">
        <authorList>
            <person name="Ma L."/>
            <person name="Liu K.-W."/>
            <person name="Li Z."/>
            <person name="Hsiao Y.-Y."/>
            <person name="Qi Y."/>
            <person name="Fu T."/>
            <person name="Tang G."/>
            <person name="Zhang D."/>
            <person name="Sun W.-H."/>
            <person name="Liu D.-K."/>
            <person name="Li Y."/>
            <person name="Chen G.-Z."/>
            <person name="Liu X.-D."/>
            <person name="Liao X.-Y."/>
            <person name="Jiang Y.-T."/>
            <person name="Yu X."/>
            <person name="Hao Y."/>
            <person name="Huang J."/>
            <person name="Zhao X.-W."/>
            <person name="Ke S."/>
            <person name="Chen Y.-Y."/>
            <person name="Wu W.-L."/>
            <person name="Hsu J.-L."/>
            <person name="Lin Y.-F."/>
            <person name="Huang M.-D."/>
            <person name="Li C.-Y."/>
            <person name="Huang L."/>
            <person name="Wang Z.-W."/>
            <person name="Zhao X."/>
            <person name="Zhong W.-Y."/>
            <person name="Peng D.-H."/>
            <person name="Ahmad S."/>
            <person name="Lan S."/>
            <person name="Zhang J.-S."/>
            <person name="Tsai W.-C."/>
            <person name="Van De Peer Y."/>
            <person name="Liu Z.-J."/>
        </authorList>
    </citation>
    <scope>NUCLEOTIDE SEQUENCE</scope>
    <source>
        <strain evidence="2">CP</strain>
        <tissue evidence="2">Leaves</tissue>
    </source>
</reference>
<reference evidence="2" key="1">
    <citation type="journal article" date="2023" name="Nat. Commun.">
        <title>Diploid and tetraploid genomes of Acorus and the evolution of monocots.</title>
        <authorList>
            <person name="Ma L."/>
            <person name="Liu K.W."/>
            <person name="Li Z."/>
            <person name="Hsiao Y.Y."/>
            <person name="Qi Y."/>
            <person name="Fu T."/>
            <person name="Tang G.D."/>
            <person name="Zhang D."/>
            <person name="Sun W.H."/>
            <person name="Liu D.K."/>
            <person name="Li Y."/>
            <person name="Chen G.Z."/>
            <person name="Liu X.D."/>
            <person name="Liao X.Y."/>
            <person name="Jiang Y.T."/>
            <person name="Yu X."/>
            <person name="Hao Y."/>
            <person name="Huang J."/>
            <person name="Zhao X.W."/>
            <person name="Ke S."/>
            <person name="Chen Y.Y."/>
            <person name="Wu W.L."/>
            <person name="Hsu J.L."/>
            <person name="Lin Y.F."/>
            <person name="Huang M.D."/>
            <person name="Li C.Y."/>
            <person name="Huang L."/>
            <person name="Wang Z.W."/>
            <person name="Zhao X."/>
            <person name="Zhong W.Y."/>
            <person name="Peng D.H."/>
            <person name="Ahmad S."/>
            <person name="Lan S."/>
            <person name="Zhang J.S."/>
            <person name="Tsai W.C."/>
            <person name="Van de Peer Y."/>
            <person name="Liu Z.J."/>
        </authorList>
    </citation>
    <scope>NUCLEOTIDE SEQUENCE</scope>
    <source>
        <strain evidence="2">CP</strain>
    </source>
</reference>
<protein>
    <submittedName>
        <fullName evidence="2">Uncharacterized protein</fullName>
    </submittedName>
</protein>
<organism evidence="2 3">
    <name type="scientific">Acorus calamus</name>
    <name type="common">Sweet flag</name>
    <dbReference type="NCBI Taxonomy" id="4465"/>
    <lineage>
        <taxon>Eukaryota</taxon>
        <taxon>Viridiplantae</taxon>
        <taxon>Streptophyta</taxon>
        <taxon>Embryophyta</taxon>
        <taxon>Tracheophyta</taxon>
        <taxon>Spermatophyta</taxon>
        <taxon>Magnoliopsida</taxon>
        <taxon>Liliopsida</taxon>
        <taxon>Acoraceae</taxon>
        <taxon>Acorus</taxon>
    </lineage>
</organism>
<feature type="region of interest" description="Disordered" evidence="1">
    <location>
        <begin position="56"/>
        <end position="103"/>
    </location>
</feature>
<evidence type="ECO:0000313" key="3">
    <source>
        <dbReference type="Proteomes" id="UP001180020"/>
    </source>
</evidence>
<evidence type="ECO:0000256" key="1">
    <source>
        <dbReference type="SAM" id="MobiDB-lite"/>
    </source>
</evidence>
<sequence length="103" mass="12279">MNRFPSFEEEQQQESEVETGLCSCWGQIRLLFDLWKKMRRQASLRWGLMVFKPRRPERGSFRYDPLSYARNFDDGRLDDEEDSINHGFSSRFASPSARRDEGH</sequence>
<accession>A0AAV9FCR9</accession>
<proteinExistence type="predicted"/>
<dbReference type="AlphaFoldDB" id="A0AAV9FCR9"/>
<name>A0AAV9FCR9_ACOCL</name>
<keyword evidence="3" id="KW-1185">Reference proteome</keyword>
<comment type="caution">
    <text evidence="2">The sequence shown here is derived from an EMBL/GenBank/DDBJ whole genome shotgun (WGS) entry which is preliminary data.</text>
</comment>